<accession>X0U3L2</accession>
<evidence type="ECO:0000256" key="6">
    <source>
        <dbReference type="ARBA" id="ARBA00047989"/>
    </source>
</evidence>
<proteinExistence type="inferred from homology"/>
<keyword evidence="4" id="KW-0479">Metal-binding</keyword>
<comment type="catalytic activity">
    <reaction evidence="7">
        <text>adenosine + phosphate = alpha-D-ribose 1-phosphate + adenine</text>
        <dbReference type="Rhea" id="RHEA:27642"/>
        <dbReference type="ChEBI" id="CHEBI:16335"/>
        <dbReference type="ChEBI" id="CHEBI:16708"/>
        <dbReference type="ChEBI" id="CHEBI:43474"/>
        <dbReference type="ChEBI" id="CHEBI:57720"/>
        <dbReference type="EC" id="2.4.2.1"/>
    </reaction>
    <physiologicalReaction direction="left-to-right" evidence="7">
        <dbReference type="Rhea" id="RHEA:27643"/>
    </physiologicalReaction>
</comment>
<dbReference type="InterPro" id="IPR011324">
    <property type="entry name" value="Cytotoxic_necrot_fac-like_cat"/>
</dbReference>
<comment type="catalytic activity">
    <reaction evidence="1">
        <text>inosine + phosphate = alpha-D-ribose 1-phosphate + hypoxanthine</text>
        <dbReference type="Rhea" id="RHEA:27646"/>
        <dbReference type="ChEBI" id="CHEBI:17368"/>
        <dbReference type="ChEBI" id="CHEBI:17596"/>
        <dbReference type="ChEBI" id="CHEBI:43474"/>
        <dbReference type="ChEBI" id="CHEBI:57720"/>
        <dbReference type="EC" id="2.4.2.1"/>
    </reaction>
    <physiologicalReaction direction="left-to-right" evidence="1">
        <dbReference type="Rhea" id="RHEA:27647"/>
    </physiologicalReaction>
</comment>
<evidence type="ECO:0000256" key="7">
    <source>
        <dbReference type="ARBA" id="ARBA00048968"/>
    </source>
</evidence>
<comment type="catalytic activity">
    <reaction evidence="6">
        <text>adenosine + H2O + H(+) = inosine + NH4(+)</text>
        <dbReference type="Rhea" id="RHEA:24408"/>
        <dbReference type="ChEBI" id="CHEBI:15377"/>
        <dbReference type="ChEBI" id="CHEBI:15378"/>
        <dbReference type="ChEBI" id="CHEBI:16335"/>
        <dbReference type="ChEBI" id="CHEBI:17596"/>
        <dbReference type="ChEBI" id="CHEBI:28938"/>
        <dbReference type="EC" id="3.5.4.4"/>
    </reaction>
    <physiologicalReaction direction="left-to-right" evidence="6">
        <dbReference type="Rhea" id="RHEA:24409"/>
    </physiologicalReaction>
</comment>
<evidence type="ECO:0000256" key="3">
    <source>
        <dbReference type="ARBA" id="ARBA00022679"/>
    </source>
</evidence>
<dbReference type="AlphaFoldDB" id="X0U3L2"/>
<evidence type="ECO:0000256" key="2">
    <source>
        <dbReference type="ARBA" id="ARBA00007353"/>
    </source>
</evidence>
<dbReference type="EMBL" id="BARS01026323">
    <property type="protein sequence ID" value="GAG00145.1"/>
    <property type="molecule type" value="Genomic_DNA"/>
</dbReference>
<comment type="caution">
    <text evidence="9">The sequence shown here is derived from an EMBL/GenBank/DDBJ whole genome shotgun (WGS) entry which is preliminary data.</text>
</comment>
<feature type="non-terminal residue" evidence="9">
    <location>
        <position position="74"/>
    </location>
</feature>
<gene>
    <name evidence="9" type="ORF">S01H1_41498</name>
</gene>
<sequence length="74" mass="8577">MQNNNFFKFKNLSRQKNLIHGIFNKTFGNVSLEWGSKKEVLENRKKIAQALGIKLTDLYEMEQVHGGKARVLRA</sequence>
<evidence type="ECO:0000256" key="8">
    <source>
        <dbReference type="ARBA" id="ARBA00049893"/>
    </source>
</evidence>
<reference evidence="9" key="1">
    <citation type="journal article" date="2014" name="Front. Microbiol.">
        <title>High frequency of phylogenetically diverse reductive dehalogenase-homologous genes in deep subseafloor sedimentary metagenomes.</title>
        <authorList>
            <person name="Kawai M."/>
            <person name="Futagami T."/>
            <person name="Toyoda A."/>
            <person name="Takaki Y."/>
            <person name="Nishi S."/>
            <person name="Hori S."/>
            <person name="Arai W."/>
            <person name="Tsubouchi T."/>
            <person name="Morono Y."/>
            <person name="Uchiyama I."/>
            <person name="Ito T."/>
            <person name="Fujiyama A."/>
            <person name="Inagaki F."/>
            <person name="Takami H."/>
        </authorList>
    </citation>
    <scope>NUCLEOTIDE SEQUENCE</scope>
    <source>
        <strain evidence="9">Expedition CK06-06</strain>
    </source>
</reference>
<comment type="catalytic activity">
    <reaction evidence="8">
        <text>S-methyl-5'-thioadenosine + phosphate = 5-(methylsulfanyl)-alpha-D-ribose 1-phosphate + adenine</text>
        <dbReference type="Rhea" id="RHEA:11852"/>
        <dbReference type="ChEBI" id="CHEBI:16708"/>
        <dbReference type="ChEBI" id="CHEBI:17509"/>
        <dbReference type="ChEBI" id="CHEBI:43474"/>
        <dbReference type="ChEBI" id="CHEBI:58533"/>
        <dbReference type="EC" id="2.4.2.28"/>
    </reaction>
    <physiologicalReaction direction="left-to-right" evidence="8">
        <dbReference type="Rhea" id="RHEA:11853"/>
    </physiologicalReaction>
</comment>
<keyword evidence="3" id="KW-0808">Transferase</keyword>
<dbReference type="GO" id="GO:0017061">
    <property type="term" value="F:S-methyl-5-thioadenosine phosphorylase activity"/>
    <property type="evidence" value="ECO:0007669"/>
    <property type="project" value="UniProtKB-EC"/>
</dbReference>
<dbReference type="Pfam" id="PF02578">
    <property type="entry name" value="Cu-oxidase_4"/>
    <property type="match status" value="1"/>
</dbReference>
<evidence type="ECO:0000256" key="4">
    <source>
        <dbReference type="ARBA" id="ARBA00022723"/>
    </source>
</evidence>
<evidence type="ECO:0000313" key="9">
    <source>
        <dbReference type="EMBL" id="GAG00145.1"/>
    </source>
</evidence>
<comment type="similarity">
    <text evidence="2">Belongs to the purine nucleoside phosphorylase YfiH/LACC1 family.</text>
</comment>
<dbReference type="SUPFAM" id="SSF64438">
    <property type="entry name" value="CNF1/YfiH-like putative cysteine hydrolases"/>
    <property type="match status" value="1"/>
</dbReference>
<keyword evidence="5" id="KW-0862">Zinc</keyword>
<dbReference type="InterPro" id="IPR003730">
    <property type="entry name" value="Cu_polyphenol_OxRdtase"/>
</dbReference>
<protein>
    <submittedName>
        <fullName evidence="9">Uncharacterized protein</fullName>
    </submittedName>
</protein>
<evidence type="ECO:0000256" key="5">
    <source>
        <dbReference type="ARBA" id="ARBA00022833"/>
    </source>
</evidence>
<name>X0U3L2_9ZZZZ</name>
<dbReference type="Gene3D" id="3.60.140.10">
    <property type="entry name" value="CNF1/YfiH-like putative cysteine hydrolases"/>
    <property type="match status" value="1"/>
</dbReference>
<evidence type="ECO:0000256" key="1">
    <source>
        <dbReference type="ARBA" id="ARBA00000553"/>
    </source>
</evidence>
<organism evidence="9">
    <name type="scientific">marine sediment metagenome</name>
    <dbReference type="NCBI Taxonomy" id="412755"/>
    <lineage>
        <taxon>unclassified sequences</taxon>
        <taxon>metagenomes</taxon>
        <taxon>ecological metagenomes</taxon>
    </lineage>
</organism>
<dbReference type="GO" id="GO:0046872">
    <property type="term" value="F:metal ion binding"/>
    <property type="evidence" value="ECO:0007669"/>
    <property type="project" value="UniProtKB-KW"/>
</dbReference>
<dbReference type="InterPro" id="IPR038371">
    <property type="entry name" value="Cu_polyphenol_OxRdtase_sf"/>
</dbReference>